<dbReference type="OrthoDB" id="7399267at2"/>
<keyword evidence="2" id="KW-1185">Reference proteome</keyword>
<organism evidence="1 2">
    <name type="scientific">Thauera phenylacetica B4P</name>
    <dbReference type="NCBI Taxonomy" id="1234382"/>
    <lineage>
        <taxon>Bacteria</taxon>
        <taxon>Pseudomonadati</taxon>
        <taxon>Pseudomonadota</taxon>
        <taxon>Betaproteobacteria</taxon>
        <taxon>Rhodocyclales</taxon>
        <taxon>Zoogloeaceae</taxon>
        <taxon>Thauera</taxon>
    </lineage>
</organism>
<reference evidence="1 2" key="1">
    <citation type="submission" date="2012-09" db="EMBL/GenBank/DDBJ databases">
        <title>Draft Genome Sequences of 6 Strains from Genus Thauera.</title>
        <authorList>
            <person name="Liu B."/>
            <person name="Shapleigh J.P."/>
            <person name="Frostegard A.H."/>
        </authorList>
    </citation>
    <scope>NUCLEOTIDE SEQUENCE [LARGE SCALE GENOMIC DNA]</scope>
    <source>
        <strain evidence="1 2">B4P</strain>
    </source>
</reference>
<dbReference type="RefSeq" id="WP_004380226.1">
    <property type="nucleotide sequence ID" value="NZ_AMXF01000279.1"/>
</dbReference>
<gene>
    <name evidence="1" type="ORF">C667_20699</name>
</gene>
<sequence length="403" mass="45142">MTLLSRLYTYRATEARSPTEDFLSEAFCEWLVLAAQAGIMDRVLRELLQLPASQCPPAAYDFASIRWSTQHRIGPGYRGTGKRPDLVGQGKDFFLLIENKIGAAFTQHEDEDGSAHQLALYRDYQQRQDLPYGGTVLLTHHTLPPPDWTGPVLPWSRTHRWLVRLLGTLPARGKPAEEALKYWTRHLIAFIEENQMNGTRIALSDLIAIPAYERLQDGMRGLAAIARKELTTLCKGYAWGDFKVPHGWTNGEFNESQFFGGLLTPDGVKANDSSLIVWLGVLAKPAYGIGPHIDGIPELSVGIGLWTEQPPSAPECTGLTERLRQDLSALAPNMNWEVDWMPHAADDEIFSLVARARLSLIELHQQTGEDFWDDAAQSFFNTAGKAVFSLPAEIWEKFRTLES</sequence>
<dbReference type="Proteomes" id="UP000013047">
    <property type="component" value="Unassembled WGS sequence"/>
</dbReference>
<evidence type="ECO:0000313" key="1">
    <source>
        <dbReference type="EMBL" id="ENO95109.1"/>
    </source>
</evidence>
<comment type="caution">
    <text evidence="1">The sequence shown here is derived from an EMBL/GenBank/DDBJ whole genome shotgun (WGS) entry which is preliminary data.</text>
</comment>
<accession>N6ZSG3</accession>
<dbReference type="AlphaFoldDB" id="N6ZSG3"/>
<protein>
    <submittedName>
        <fullName evidence="1">Uncharacterized protein</fullName>
    </submittedName>
</protein>
<dbReference type="EMBL" id="AMXF01000279">
    <property type="protein sequence ID" value="ENO95109.1"/>
    <property type="molecule type" value="Genomic_DNA"/>
</dbReference>
<name>N6ZSG3_9RHOO</name>
<evidence type="ECO:0000313" key="2">
    <source>
        <dbReference type="Proteomes" id="UP000013047"/>
    </source>
</evidence>
<proteinExistence type="predicted"/>